<feature type="binding site" evidence="3">
    <location>
        <position position="142"/>
    </location>
    <ligand>
        <name>a divalent metal cation</name>
        <dbReference type="ChEBI" id="CHEBI:60240"/>
    </ligand>
</feature>
<organism evidence="4 5">
    <name type="scientific">Actibacterium mucosum KCTC 23349</name>
    <dbReference type="NCBI Taxonomy" id="1454373"/>
    <lineage>
        <taxon>Bacteria</taxon>
        <taxon>Pseudomonadati</taxon>
        <taxon>Pseudomonadota</taxon>
        <taxon>Alphaproteobacteria</taxon>
        <taxon>Rhodobacterales</taxon>
        <taxon>Roseobacteraceae</taxon>
        <taxon>Actibacterium</taxon>
    </lineage>
</organism>
<gene>
    <name evidence="4" type="ORF">ACMU_08675</name>
</gene>
<evidence type="ECO:0000256" key="2">
    <source>
        <dbReference type="ARBA" id="ARBA00022723"/>
    </source>
</evidence>
<sequence>MITREYVQTMARYNAWQNTEMLAAAEAVGDAARQMDRGAFFGSIMRTMSHLLWGDQAWMSRFDNAVTPPEAPFSDSAVAFTDWATYRSQRVATDAAIAAWAGDVTQETLDGDLTWFSGMTGSDMSRQMAVCVAHLFNHQTHHRGQINAMLTAAGAKAWSTDLPFMPDA</sequence>
<dbReference type="RefSeq" id="WP_035257814.1">
    <property type="nucleotide sequence ID" value="NZ_JFKE01000003.1"/>
</dbReference>
<comment type="similarity">
    <text evidence="1">Belongs to the DinB family.</text>
</comment>
<keyword evidence="5" id="KW-1185">Reference proteome</keyword>
<evidence type="ECO:0000313" key="4">
    <source>
        <dbReference type="EMBL" id="KAJ55837.1"/>
    </source>
</evidence>
<dbReference type="InterPro" id="IPR007837">
    <property type="entry name" value="DinB"/>
</dbReference>
<dbReference type="PANTHER" id="PTHR37302">
    <property type="entry name" value="SLR1116 PROTEIN"/>
    <property type="match status" value="1"/>
</dbReference>
<comment type="caution">
    <text evidence="4">The sequence shown here is derived from an EMBL/GenBank/DDBJ whole genome shotgun (WGS) entry which is preliminary data.</text>
</comment>
<dbReference type="PANTHER" id="PTHR37302:SF1">
    <property type="entry name" value="PROTEIN DINB"/>
    <property type="match status" value="1"/>
</dbReference>
<protein>
    <submittedName>
        <fullName evidence="4">Damage-inducible protein DinB</fullName>
    </submittedName>
</protein>
<reference evidence="4 5" key="1">
    <citation type="submission" date="2014-03" db="EMBL/GenBank/DDBJ databases">
        <title>Draft Genome Sequence of Actibacterium mucosum KCTC 23349, a Marine Alphaproteobacterium with Complex Ionic Requirements Isolated from Mediterranean Seawater at Malvarrosa Beach, Valencia, Spain.</title>
        <authorList>
            <person name="Arahal D.R."/>
            <person name="Shao Z."/>
            <person name="Lai Q."/>
            <person name="Pujalte M.J."/>
        </authorList>
    </citation>
    <scope>NUCLEOTIDE SEQUENCE [LARGE SCALE GENOMIC DNA]</scope>
    <source>
        <strain evidence="4 5">KCTC 23349</strain>
    </source>
</reference>
<dbReference type="Proteomes" id="UP000026249">
    <property type="component" value="Unassembled WGS sequence"/>
</dbReference>
<dbReference type="SUPFAM" id="SSF109854">
    <property type="entry name" value="DinB/YfiT-like putative metalloenzymes"/>
    <property type="match status" value="1"/>
</dbReference>
<keyword evidence="2 3" id="KW-0479">Metal-binding</keyword>
<feature type="binding site" evidence="3">
    <location>
        <position position="138"/>
    </location>
    <ligand>
        <name>a divalent metal cation</name>
        <dbReference type="ChEBI" id="CHEBI:60240"/>
    </ligand>
</feature>
<dbReference type="Pfam" id="PF05163">
    <property type="entry name" value="DinB"/>
    <property type="match status" value="1"/>
</dbReference>
<evidence type="ECO:0000313" key="5">
    <source>
        <dbReference type="Proteomes" id="UP000026249"/>
    </source>
</evidence>
<dbReference type="Gene3D" id="1.20.120.450">
    <property type="entry name" value="dinb family like domain"/>
    <property type="match status" value="1"/>
</dbReference>
<dbReference type="STRING" id="1454373.ACMU_08675"/>
<feature type="binding site" evidence="3">
    <location>
        <position position="50"/>
    </location>
    <ligand>
        <name>a divalent metal cation</name>
        <dbReference type="ChEBI" id="CHEBI:60240"/>
    </ligand>
</feature>
<dbReference type="OrthoDB" id="9807509at2"/>
<name>A0A037ZJW1_9RHOB</name>
<evidence type="ECO:0000256" key="3">
    <source>
        <dbReference type="PIRSR" id="PIRSR607837-1"/>
    </source>
</evidence>
<dbReference type="InterPro" id="IPR034660">
    <property type="entry name" value="DinB/YfiT-like"/>
</dbReference>
<proteinExistence type="inferred from homology"/>
<accession>A0A037ZJW1</accession>
<dbReference type="GO" id="GO:0046872">
    <property type="term" value="F:metal ion binding"/>
    <property type="evidence" value="ECO:0007669"/>
    <property type="project" value="UniProtKB-KW"/>
</dbReference>
<evidence type="ECO:0000256" key="1">
    <source>
        <dbReference type="ARBA" id="ARBA00008635"/>
    </source>
</evidence>
<dbReference type="AlphaFoldDB" id="A0A037ZJW1"/>
<dbReference type="EMBL" id="JFKE01000003">
    <property type="protein sequence ID" value="KAJ55837.1"/>
    <property type="molecule type" value="Genomic_DNA"/>
</dbReference>